<keyword evidence="2" id="KW-0503">Monooxygenase</keyword>
<dbReference type="RefSeq" id="WP_090650819.1">
    <property type="nucleotide sequence ID" value="NZ_CBCRYE010000009.1"/>
</dbReference>
<dbReference type="OrthoDB" id="9812192at2"/>
<dbReference type="SUPFAM" id="SSF54909">
    <property type="entry name" value="Dimeric alpha+beta barrel"/>
    <property type="match status" value="1"/>
</dbReference>
<dbReference type="InterPro" id="IPR011008">
    <property type="entry name" value="Dimeric_a/b-barrel"/>
</dbReference>
<gene>
    <name evidence="2" type="ORF">SAMN02927928_0089</name>
</gene>
<dbReference type="AlphaFoldDB" id="A0A1G4TQN6"/>
<evidence type="ECO:0000313" key="3">
    <source>
        <dbReference type="Proteomes" id="UP000199150"/>
    </source>
</evidence>
<dbReference type="GO" id="GO:0004497">
    <property type="term" value="F:monooxygenase activity"/>
    <property type="evidence" value="ECO:0007669"/>
    <property type="project" value="UniProtKB-KW"/>
</dbReference>
<dbReference type="EMBL" id="FMTS01000011">
    <property type="protein sequence ID" value="SCW83668.1"/>
    <property type="molecule type" value="Genomic_DNA"/>
</dbReference>
<keyword evidence="2" id="KW-0560">Oxidoreductase</keyword>
<dbReference type="Proteomes" id="UP000199150">
    <property type="component" value="Unassembled WGS sequence"/>
</dbReference>
<sequence>MSIMRLNEFKALPGKFEMLVGLFEEIVGQIRTVEGNERCELYLKVADGVDEDEKLIVLEVWKNIAAHKNAASAIDPKQFKAVMALLSERPSGQYYTATES</sequence>
<reference evidence="3" key="1">
    <citation type="submission" date="2016-10" db="EMBL/GenBank/DDBJ databases">
        <authorList>
            <person name="Varghese N."/>
            <person name="Submissions S."/>
        </authorList>
    </citation>
    <scope>NUCLEOTIDE SEQUENCE [LARGE SCALE GENOMIC DNA]</scope>
    <source>
        <strain evidence="3">CGMCC 1.3431</strain>
    </source>
</reference>
<proteinExistence type="predicted"/>
<name>A0A1G4TQN6_9CAUL</name>
<evidence type="ECO:0000313" key="2">
    <source>
        <dbReference type="EMBL" id="SCW83668.1"/>
    </source>
</evidence>
<dbReference type="PROSITE" id="PS51725">
    <property type="entry name" value="ABM"/>
    <property type="match status" value="1"/>
</dbReference>
<organism evidence="2 3">
    <name type="scientific">Asticcacaulis taihuensis</name>
    <dbReference type="NCBI Taxonomy" id="260084"/>
    <lineage>
        <taxon>Bacteria</taxon>
        <taxon>Pseudomonadati</taxon>
        <taxon>Pseudomonadota</taxon>
        <taxon>Alphaproteobacteria</taxon>
        <taxon>Caulobacterales</taxon>
        <taxon>Caulobacteraceae</taxon>
        <taxon>Asticcacaulis</taxon>
    </lineage>
</organism>
<evidence type="ECO:0000259" key="1">
    <source>
        <dbReference type="PROSITE" id="PS51725"/>
    </source>
</evidence>
<dbReference type="STRING" id="260084.SAMN02927928_0089"/>
<dbReference type="Pfam" id="PF03992">
    <property type="entry name" value="ABM"/>
    <property type="match status" value="1"/>
</dbReference>
<protein>
    <submittedName>
        <fullName evidence="2">Antibiotic biosynthesis monooxygenase</fullName>
    </submittedName>
</protein>
<accession>A0A1G4TQN6</accession>
<dbReference type="Gene3D" id="3.30.70.100">
    <property type="match status" value="1"/>
</dbReference>
<dbReference type="InterPro" id="IPR007138">
    <property type="entry name" value="ABM_dom"/>
</dbReference>
<feature type="domain" description="ABM" evidence="1">
    <location>
        <begin position="3"/>
        <end position="95"/>
    </location>
</feature>
<keyword evidence="3" id="KW-1185">Reference proteome</keyword>